<dbReference type="EMBL" id="JAMXFA010000012">
    <property type="protein sequence ID" value="MCT7978150.1"/>
    <property type="molecule type" value="Genomic_DNA"/>
</dbReference>
<reference evidence="1 2" key="1">
    <citation type="journal article" date="2022" name="Front. Microbiol.">
        <title>High genomic differentiation and limited gene flow indicate recent cryptic speciation within the genus Laspinema (cyanobacteria).</title>
        <authorList>
            <person name="Stanojkovic A."/>
            <person name="Skoupy S."/>
            <person name="Skaloud P."/>
            <person name="Dvorak P."/>
        </authorList>
    </citation>
    <scope>NUCLEOTIDE SEQUENCE [LARGE SCALE GENOMIC DNA]</scope>
    <source>
        <strain evidence="1 2">D3b</strain>
    </source>
</reference>
<keyword evidence="2" id="KW-1185">Reference proteome</keyword>
<name>A0ABT2N8T9_9CYAN</name>
<sequence length="62" mass="7222">MKGIQFVVNEAGEKQAVLIDLTQWGELWEDFYDVLVAHTRQDEEEVSWEELKQEIQAEANGK</sequence>
<proteinExistence type="predicted"/>
<gene>
    <name evidence="1" type="ORF">NG792_10575</name>
</gene>
<evidence type="ECO:0000313" key="1">
    <source>
        <dbReference type="EMBL" id="MCT7978150.1"/>
    </source>
</evidence>
<organism evidence="1 2">
    <name type="scientific">Laspinema olomoucense D3b</name>
    <dbReference type="NCBI Taxonomy" id="2953688"/>
    <lineage>
        <taxon>Bacteria</taxon>
        <taxon>Bacillati</taxon>
        <taxon>Cyanobacteriota</taxon>
        <taxon>Cyanophyceae</taxon>
        <taxon>Oscillatoriophycideae</taxon>
        <taxon>Oscillatoriales</taxon>
        <taxon>Laspinemataceae</taxon>
        <taxon>Laspinema</taxon>
        <taxon>Laspinema olomoucense</taxon>
    </lineage>
</organism>
<comment type="caution">
    <text evidence="1">The sequence shown here is derived from an EMBL/GenBank/DDBJ whole genome shotgun (WGS) entry which is preliminary data.</text>
</comment>
<accession>A0ABT2N8T9</accession>
<dbReference type="RefSeq" id="WP_261235428.1">
    <property type="nucleotide sequence ID" value="NZ_JAMXFA010000012.1"/>
</dbReference>
<evidence type="ECO:0000313" key="2">
    <source>
        <dbReference type="Proteomes" id="UP001525961"/>
    </source>
</evidence>
<protein>
    <submittedName>
        <fullName evidence="1">Uncharacterized protein</fullName>
    </submittedName>
</protein>
<dbReference type="Proteomes" id="UP001525961">
    <property type="component" value="Unassembled WGS sequence"/>
</dbReference>